<evidence type="ECO:0000313" key="5">
    <source>
        <dbReference type="Proteomes" id="UP000015101"/>
    </source>
</evidence>
<dbReference type="Proteomes" id="UP000015101">
    <property type="component" value="Unassembled WGS sequence"/>
</dbReference>
<dbReference type="GeneID" id="20205873"/>
<evidence type="ECO:0000313" key="4">
    <source>
        <dbReference type="EnsemblMetazoa" id="HelroP176528"/>
    </source>
</evidence>
<accession>T1FAM4</accession>
<dbReference type="RefSeq" id="XP_009022124.1">
    <property type="nucleotide sequence ID" value="XM_009023876.1"/>
</dbReference>
<feature type="compositionally biased region" description="Basic and acidic residues" evidence="1">
    <location>
        <begin position="335"/>
        <end position="347"/>
    </location>
</feature>
<dbReference type="EnsemblMetazoa" id="HelroT176528">
    <property type="protein sequence ID" value="HelroP176528"/>
    <property type="gene ID" value="HelroG176528"/>
</dbReference>
<keyword evidence="2" id="KW-0472">Membrane</keyword>
<dbReference type="CTD" id="20205873"/>
<name>T1FAM4_HELRO</name>
<dbReference type="InParanoid" id="T1FAM4"/>
<keyword evidence="5" id="KW-1185">Reference proteome</keyword>
<dbReference type="HOGENOM" id="CLU_742441_0_0_1"/>
<feature type="region of interest" description="Disordered" evidence="1">
    <location>
        <begin position="316"/>
        <end position="373"/>
    </location>
</feature>
<sequence length="373" mass="41659">MKHNEDDGDGNLFSDVYLKGCHEDCTEIDEFAGGCFHLGKKVEQFLVDYLQTLKISPKLMNCTITDHHALHDIIVINSKNLTIIEAPHLSSNSTDLTVSVVVYPLETGQKLILYFRLIEAPNSFFINGVTKVINGFLLLKYDISGPRTFTDTPDVNRSLNILLAAYFDDTEYNLTVYKIKMKNYFSLKYAAFDSLKAKVKQRITCLSVGYPPANRWLWEVKNVRGEMVKSEIFQTTDESIVFFSKGYYVVSCTAINHIGETMVAATEQLSNSSPIYAVLIIPILATLAAWIYITRKKAADKNSGAGATFPPVLNGMLNESAKQSPGPSEWTNPGKRIDSVLSEEVKQSPEQSVWTNPERKMDSVFSTTSDVSS</sequence>
<protein>
    <submittedName>
        <fullName evidence="3 4">Uncharacterized protein</fullName>
    </submittedName>
</protein>
<feature type="compositionally biased region" description="Polar residues" evidence="1">
    <location>
        <begin position="320"/>
        <end position="331"/>
    </location>
</feature>
<reference evidence="5" key="1">
    <citation type="submission" date="2012-12" db="EMBL/GenBank/DDBJ databases">
        <authorList>
            <person name="Hellsten U."/>
            <person name="Grimwood J."/>
            <person name="Chapman J.A."/>
            <person name="Shapiro H."/>
            <person name="Aerts A."/>
            <person name="Otillar R.P."/>
            <person name="Terry A.Y."/>
            <person name="Boore J.L."/>
            <person name="Simakov O."/>
            <person name="Marletaz F."/>
            <person name="Cho S.-J."/>
            <person name="Edsinger-Gonzales E."/>
            <person name="Havlak P."/>
            <person name="Kuo D.-H."/>
            <person name="Larsson T."/>
            <person name="Lv J."/>
            <person name="Arendt D."/>
            <person name="Savage R."/>
            <person name="Osoegawa K."/>
            <person name="de Jong P."/>
            <person name="Lindberg D.R."/>
            <person name="Seaver E.C."/>
            <person name="Weisblat D.A."/>
            <person name="Putnam N.H."/>
            <person name="Grigoriev I.V."/>
            <person name="Rokhsar D.S."/>
        </authorList>
    </citation>
    <scope>NUCLEOTIDE SEQUENCE</scope>
</reference>
<reference evidence="4" key="3">
    <citation type="submission" date="2015-06" db="UniProtKB">
        <authorList>
            <consortium name="EnsemblMetazoa"/>
        </authorList>
    </citation>
    <scope>IDENTIFICATION</scope>
</reference>
<feature type="compositionally biased region" description="Low complexity" evidence="1">
    <location>
        <begin position="363"/>
        <end position="373"/>
    </location>
</feature>
<evidence type="ECO:0000256" key="2">
    <source>
        <dbReference type="SAM" id="Phobius"/>
    </source>
</evidence>
<dbReference type="EMBL" id="KB097070">
    <property type="protein sequence ID" value="ESN99766.1"/>
    <property type="molecule type" value="Genomic_DNA"/>
</dbReference>
<organism evidence="4 5">
    <name type="scientific">Helobdella robusta</name>
    <name type="common">Californian leech</name>
    <dbReference type="NCBI Taxonomy" id="6412"/>
    <lineage>
        <taxon>Eukaryota</taxon>
        <taxon>Metazoa</taxon>
        <taxon>Spiralia</taxon>
        <taxon>Lophotrochozoa</taxon>
        <taxon>Annelida</taxon>
        <taxon>Clitellata</taxon>
        <taxon>Hirudinea</taxon>
        <taxon>Rhynchobdellida</taxon>
        <taxon>Glossiphoniidae</taxon>
        <taxon>Helobdella</taxon>
    </lineage>
</organism>
<evidence type="ECO:0000256" key="1">
    <source>
        <dbReference type="SAM" id="MobiDB-lite"/>
    </source>
</evidence>
<keyword evidence="2" id="KW-1133">Transmembrane helix</keyword>
<keyword evidence="2" id="KW-0812">Transmembrane</keyword>
<evidence type="ECO:0000313" key="3">
    <source>
        <dbReference type="EMBL" id="ESN99766.1"/>
    </source>
</evidence>
<proteinExistence type="predicted"/>
<gene>
    <name evidence="4" type="primary">20205873</name>
    <name evidence="3" type="ORF">HELRODRAFT_176528</name>
</gene>
<dbReference type="KEGG" id="hro:HELRODRAFT_176528"/>
<dbReference type="EMBL" id="AMQM01005710">
    <property type="status" value="NOT_ANNOTATED_CDS"/>
    <property type="molecule type" value="Genomic_DNA"/>
</dbReference>
<reference evidence="3 5" key="2">
    <citation type="journal article" date="2013" name="Nature">
        <title>Insights into bilaterian evolution from three spiralian genomes.</title>
        <authorList>
            <person name="Simakov O."/>
            <person name="Marletaz F."/>
            <person name="Cho S.J."/>
            <person name="Edsinger-Gonzales E."/>
            <person name="Havlak P."/>
            <person name="Hellsten U."/>
            <person name="Kuo D.H."/>
            <person name="Larsson T."/>
            <person name="Lv J."/>
            <person name="Arendt D."/>
            <person name="Savage R."/>
            <person name="Osoegawa K."/>
            <person name="de Jong P."/>
            <person name="Grimwood J."/>
            <person name="Chapman J.A."/>
            <person name="Shapiro H."/>
            <person name="Aerts A."/>
            <person name="Otillar R.P."/>
            <person name="Terry A.Y."/>
            <person name="Boore J.L."/>
            <person name="Grigoriev I.V."/>
            <person name="Lindberg D.R."/>
            <person name="Seaver E.C."/>
            <person name="Weisblat D.A."/>
            <person name="Putnam N.H."/>
            <person name="Rokhsar D.S."/>
        </authorList>
    </citation>
    <scope>NUCLEOTIDE SEQUENCE</scope>
</reference>
<feature type="transmembrane region" description="Helical" evidence="2">
    <location>
        <begin position="275"/>
        <end position="293"/>
    </location>
</feature>
<dbReference type="AlphaFoldDB" id="T1FAM4"/>